<comment type="catalytic activity">
    <reaction evidence="11">
        <text>dITP + H2O = dIMP + diphosphate + H(+)</text>
        <dbReference type="Rhea" id="RHEA:28342"/>
        <dbReference type="ChEBI" id="CHEBI:15377"/>
        <dbReference type="ChEBI" id="CHEBI:15378"/>
        <dbReference type="ChEBI" id="CHEBI:33019"/>
        <dbReference type="ChEBI" id="CHEBI:61194"/>
        <dbReference type="ChEBI" id="CHEBI:61382"/>
        <dbReference type="EC" id="3.6.1.66"/>
    </reaction>
    <physiologicalReaction direction="left-to-right" evidence="11">
        <dbReference type="Rhea" id="RHEA:28343"/>
    </physiologicalReaction>
</comment>
<evidence type="ECO:0000256" key="4">
    <source>
        <dbReference type="ARBA" id="ARBA00022723"/>
    </source>
</evidence>
<comment type="catalytic activity">
    <reaction evidence="12">
        <text>N(6)-hydroxy-dATP + H2O = N(6)-hydroxy-dAMP + diphosphate + H(+)</text>
        <dbReference type="Rhea" id="RHEA:83971"/>
        <dbReference type="ChEBI" id="CHEBI:15377"/>
        <dbReference type="ChEBI" id="CHEBI:15378"/>
        <dbReference type="ChEBI" id="CHEBI:33019"/>
        <dbReference type="ChEBI" id="CHEBI:233529"/>
        <dbReference type="ChEBI" id="CHEBI:233530"/>
    </reaction>
    <physiologicalReaction direction="left-to-right" evidence="12">
        <dbReference type="Rhea" id="RHEA:83972"/>
    </physiologicalReaction>
</comment>
<comment type="catalytic activity">
    <reaction evidence="13">
        <text>XTP + H2O = XMP + diphosphate + H(+)</text>
        <dbReference type="Rhea" id="RHEA:28610"/>
        <dbReference type="ChEBI" id="CHEBI:15377"/>
        <dbReference type="ChEBI" id="CHEBI:15378"/>
        <dbReference type="ChEBI" id="CHEBI:33019"/>
        <dbReference type="ChEBI" id="CHEBI:57464"/>
        <dbReference type="ChEBI" id="CHEBI:61314"/>
        <dbReference type="EC" id="3.6.1.66"/>
    </reaction>
</comment>
<keyword evidence="5 13" id="KW-0547">Nucleotide-binding</keyword>
<dbReference type="GO" id="GO:0009204">
    <property type="term" value="P:deoxyribonucleoside triphosphate catabolic process"/>
    <property type="evidence" value="ECO:0007669"/>
    <property type="project" value="UniProtKB-UniRule"/>
</dbReference>
<dbReference type="Proteomes" id="UP000285301">
    <property type="component" value="Unassembled WGS sequence"/>
</dbReference>
<dbReference type="GO" id="GO:0046872">
    <property type="term" value="F:metal ion binding"/>
    <property type="evidence" value="ECO:0007669"/>
    <property type="project" value="UniProtKB-KW"/>
</dbReference>
<comment type="subunit">
    <text evidence="13">Homodimer.</text>
</comment>
<evidence type="ECO:0000256" key="5">
    <source>
        <dbReference type="ARBA" id="ARBA00022741"/>
    </source>
</evidence>
<evidence type="ECO:0000256" key="6">
    <source>
        <dbReference type="ARBA" id="ARBA00022801"/>
    </source>
</evidence>
<comment type="similarity">
    <text evidence="2 13 14">Belongs to the HAM1 NTPase family.</text>
</comment>
<keyword evidence="7 13" id="KW-0460">Magnesium</keyword>
<dbReference type="GO" id="GO:0036222">
    <property type="term" value="F:XTP diphosphatase activity"/>
    <property type="evidence" value="ECO:0007669"/>
    <property type="project" value="UniProtKB-UniRule"/>
</dbReference>
<dbReference type="GO" id="GO:0036220">
    <property type="term" value="F:ITP diphosphatase activity"/>
    <property type="evidence" value="ECO:0007669"/>
    <property type="project" value="UniProtKB-UniRule"/>
</dbReference>
<accession>A0A3S3Q7E9</accession>
<comment type="catalytic activity">
    <reaction evidence="10">
        <text>ITP + H2O = IMP + diphosphate + H(+)</text>
        <dbReference type="Rhea" id="RHEA:29399"/>
        <dbReference type="ChEBI" id="CHEBI:15377"/>
        <dbReference type="ChEBI" id="CHEBI:15378"/>
        <dbReference type="ChEBI" id="CHEBI:33019"/>
        <dbReference type="ChEBI" id="CHEBI:58053"/>
        <dbReference type="ChEBI" id="CHEBI:61402"/>
        <dbReference type="EC" id="3.6.1.66"/>
    </reaction>
    <physiologicalReaction direction="left-to-right" evidence="10">
        <dbReference type="Rhea" id="RHEA:29400"/>
    </physiologicalReaction>
</comment>
<evidence type="ECO:0000256" key="12">
    <source>
        <dbReference type="ARBA" id="ARBA00093271"/>
    </source>
</evidence>
<dbReference type="InterPro" id="IPR002637">
    <property type="entry name" value="RdgB/HAM1"/>
</dbReference>
<evidence type="ECO:0000256" key="8">
    <source>
        <dbReference type="ARBA" id="ARBA00023080"/>
    </source>
</evidence>
<gene>
    <name evidence="15" type="ORF">B4U79_09101</name>
</gene>
<proteinExistence type="inferred from homology"/>
<comment type="function">
    <text evidence="13">Pyrophosphatase that hydrolyzes non-canonical purine nucleotides such as inosine triphosphate (ITP), deoxyinosine triphosphate (dITP) or xanthosine 5'-triphosphate (XTP) to their respective monophosphate derivatives. The enzyme does not distinguish between the deoxy- and ribose forms. Probably excludes non-canonical purines from RNA and DNA precursor pools, thus preventing their incorporation into RNA and DNA and avoiding chromosomal lesions.</text>
</comment>
<evidence type="ECO:0000256" key="11">
    <source>
        <dbReference type="ARBA" id="ARBA00093255"/>
    </source>
</evidence>
<dbReference type="HAMAP" id="MF_03148">
    <property type="entry name" value="HAM1_NTPase"/>
    <property type="match status" value="1"/>
</dbReference>
<evidence type="ECO:0000256" key="10">
    <source>
        <dbReference type="ARBA" id="ARBA00093218"/>
    </source>
</evidence>
<protein>
    <recommendedName>
        <fullName evidence="13">Inosine triphosphate pyrophosphatase</fullName>
        <shortName evidence="13">ITPase</shortName>
        <shortName evidence="13">Inosine triphosphatase</shortName>
        <ecNumber evidence="13">3.6.1.66</ecNumber>
    </recommendedName>
    <alternativeName>
        <fullName evidence="13">Non-canonical purine NTP pyrophosphatase</fullName>
    </alternativeName>
    <alternativeName>
        <fullName evidence="13">Non-standard purine NTP pyrophosphatase</fullName>
    </alternativeName>
    <alternativeName>
        <fullName evidence="13">Nucleoside-triphosphate diphosphatase</fullName>
    </alternativeName>
    <alternativeName>
        <fullName evidence="13">Nucleoside-triphosphate pyrophosphatase</fullName>
        <shortName evidence="13">NTPase</shortName>
    </alternativeName>
    <alternativeName>
        <fullName evidence="13">XTP/dITP diphosphatase</fullName>
    </alternativeName>
</protein>
<evidence type="ECO:0000256" key="7">
    <source>
        <dbReference type="ARBA" id="ARBA00022842"/>
    </source>
</evidence>
<dbReference type="InterPro" id="IPR027502">
    <property type="entry name" value="ITPase"/>
</dbReference>
<dbReference type="AlphaFoldDB" id="A0A3S3Q7E9"/>
<feature type="binding site" evidence="13">
    <location>
        <begin position="67"/>
        <end position="68"/>
    </location>
    <ligand>
        <name>ITP</name>
        <dbReference type="ChEBI" id="CHEBI:61402"/>
    </ligand>
</feature>
<dbReference type="Pfam" id="PF01725">
    <property type="entry name" value="Ham1p_like"/>
    <property type="match status" value="1"/>
</dbReference>
<dbReference type="GO" id="GO:0005737">
    <property type="term" value="C:cytoplasm"/>
    <property type="evidence" value="ECO:0007669"/>
    <property type="project" value="UniProtKB-SubCell"/>
</dbReference>
<comment type="subcellular location">
    <subcellularLocation>
        <location evidence="1 13">Cytoplasm</location>
    </subcellularLocation>
</comment>
<keyword evidence="6 13" id="KW-0378">Hydrolase</keyword>
<keyword evidence="4 13" id="KW-0479">Metal-binding</keyword>
<reference evidence="15 16" key="1">
    <citation type="journal article" date="2018" name="Gigascience">
        <title>Genomes of trombidid mites reveal novel predicted allergens and laterally-transferred genes associated with secondary metabolism.</title>
        <authorList>
            <person name="Dong X."/>
            <person name="Chaisiri K."/>
            <person name="Xia D."/>
            <person name="Armstrong S.D."/>
            <person name="Fang Y."/>
            <person name="Donnelly M.J."/>
            <person name="Kadowaki T."/>
            <person name="McGarry J.W."/>
            <person name="Darby A.C."/>
            <person name="Makepeace B.L."/>
        </authorList>
    </citation>
    <scope>NUCLEOTIDE SEQUENCE [LARGE SCALE GENOMIC DNA]</scope>
    <source>
        <strain evidence="15">UoL-WK</strain>
    </source>
</reference>
<keyword evidence="16" id="KW-1185">Reference proteome</keyword>
<dbReference type="PANTHER" id="PTHR11067">
    <property type="entry name" value="INOSINE TRIPHOSPHATE PYROPHOSPHATASE/HAM1 PROTEIN"/>
    <property type="match status" value="1"/>
</dbReference>
<dbReference type="Gene3D" id="3.90.950.10">
    <property type="match status" value="1"/>
</dbReference>
<dbReference type="PANTHER" id="PTHR11067:SF9">
    <property type="entry name" value="INOSINE TRIPHOSPHATE PYROPHOSPHATASE"/>
    <property type="match status" value="1"/>
</dbReference>
<comment type="cofactor">
    <cofactor evidence="13">
        <name>Mg(2+)</name>
        <dbReference type="ChEBI" id="CHEBI:18420"/>
    </cofactor>
    <cofactor evidence="13">
        <name>Mn(2+)</name>
        <dbReference type="ChEBI" id="CHEBI:29035"/>
    </cofactor>
    <text evidence="13">Binds 1 divalent metal cation per subunit; can use either Mg(2+) or Mn(2+).</text>
</comment>
<dbReference type="InterPro" id="IPR029001">
    <property type="entry name" value="ITPase-like_fam"/>
</dbReference>
<evidence type="ECO:0000256" key="2">
    <source>
        <dbReference type="ARBA" id="ARBA00008023"/>
    </source>
</evidence>
<sequence>MFKTITFVTGNKKKLEEVTAILGDSLPFRFEARALDLIETQGEADHVSEAKCKAAAEIVKGPVVVEDTCLCYNALKGLPGPYIKWFLDKLQPEGLYRLLEGWQDKRAQAVCTLAFSQGPNCEVKLFKGIVNGTIVPPRGPRDFGWDPCFQPEGYEQTYAELGPDVKHKISHRYLAVKAFRDYLKSLQ</sequence>
<dbReference type="SUPFAM" id="SSF52972">
    <property type="entry name" value="ITPase-like"/>
    <property type="match status" value="1"/>
</dbReference>
<feature type="binding site" evidence="13">
    <location>
        <position position="39"/>
    </location>
    <ligand>
        <name>Mg(2+)</name>
        <dbReference type="ChEBI" id="CHEBI:18420"/>
    </ligand>
</feature>
<dbReference type="GO" id="GO:0000166">
    <property type="term" value="F:nucleotide binding"/>
    <property type="evidence" value="ECO:0007669"/>
    <property type="project" value="UniProtKB-KW"/>
</dbReference>
<feature type="binding site" evidence="13">
    <location>
        <begin position="171"/>
        <end position="172"/>
    </location>
    <ligand>
        <name>ITP</name>
        <dbReference type="ChEBI" id="CHEBI:61402"/>
    </ligand>
</feature>
<keyword evidence="3 13" id="KW-0963">Cytoplasm</keyword>
<dbReference type="NCBIfam" id="TIGR00042">
    <property type="entry name" value="RdgB/HAM1 family non-canonical purine NTP pyrophosphatase"/>
    <property type="match status" value="1"/>
</dbReference>
<evidence type="ECO:0000256" key="9">
    <source>
        <dbReference type="ARBA" id="ARBA00054940"/>
    </source>
</evidence>
<dbReference type="STRING" id="1965070.A0A3S3Q7E9"/>
<feature type="binding site" evidence="13">
    <location>
        <position position="67"/>
    </location>
    <ligand>
        <name>Mg(2+)</name>
        <dbReference type="ChEBI" id="CHEBI:18420"/>
    </ligand>
</feature>
<keyword evidence="8 13" id="KW-0546">Nucleotide metabolism</keyword>
<evidence type="ECO:0000313" key="15">
    <source>
        <dbReference type="EMBL" id="RWS04748.1"/>
    </source>
</evidence>
<feature type="binding site" evidence="13">
    <location>
        <position position="51"/>
    </location>
    <ligand>
        <name>ITP</name>
        <dbReference type="ChEBI" id="CHEBI:61402"/>
    </ligand>
</feature>
<comment type="caution">
    <text evidence="15">The sequence shown here is derived from an EMBL/GenBank/DDBJ whole genome shotgun (WGS) entry which is preliminary data.</text>
</comment>
<dbReference type="EMBL" id="NCKU01005295">
    <property type="protein sequence ID" value="RWS04748.1"/>
    <property type="molecule type" value="Genomic_DNA"/>
</dbReference>
<dbReference type="FunFam" id="3.90.950.10:FF:000003">
    <property type="entry name" value="Inosine triphosphate pyrophosphatase"/>
    <property type="match status" value="1"/>
</dbReference>
<feature type="binding site" evidence="13">
    <location>
        <begin position="9"/>
        <end position="14"/>
    </location>
    <ligand>
        <name>ITP</name>
        <dbReference type="ChEBI" id="CHEBI:61402"/>
    </ligand>
</feature>
<name>A0A3S3Q7E9_9ACAR</name>
<organism evidence="15 16">
    <name type="scientific">Dinothrombium tinctorium</name>
    <dbReference type="NCBI Taxonomy" id="1965070"/>
    <lineage>
        <taxon>Eukaryota</taxon>
        <taxon>Metazoa</taxon>
        <taxon>Ecdysozoa</taxon>
        <taxon>Arthropoda</taxon>
        <taxon>Chelicerata</taxon>
        <taxon>Arachnida</taxon>
        <taxon>Acari</taxon>
        <taxon>Acariformes</taxon>
        <taxon>Trombidiformes</taxon>
        <taxon>Prostigmata</taxon>
        <taxon>Anystina</taxon>
        <taxon>Parasitengona</taxon>
        <taxon>Trombidioidea</taxon>
        <taxon>Trombidiidae</taxon>
        <taxon>Dinothrombium</taxon>
    </lineage>
</organism>
<dbReference type="GO" id="GO:0009117">
    <property type="term" value="P:nucleotide metabolic process"/>
    <property type="evidence" value="ECO:0007669"/>
    <property type="project" value="UniProtKB-KW"/>
</dbReference>
<feature type="binding site" evidence="13">
    <location>
        <begin position="143"/>
        <end position="146"/>
    </location>
    <ligand>
        <name>ITP</name>
        <dbReference type="ChEBI" id="CHEBI:61402"/>
    </ligand>
</feature>
<keyword evidence="13" id="KW-0464">Manganese</keyword>
<evidence type="ECO:0000256" key="13">
    <source>
        <dbReference type="HAMAP-Rule" id="MF_03148"/>
    </source>
</evidence>
<feature type="binding site" evidence="13">
    <location>
        <position position="166"/>
    </location>
    <ligand>
        <name>ITP</name>
        <dbReference type="ChEBI" id="CHEBI:61402"/>
    </ligand>
</feature>
<evidence type="ECO:0000256" key="1">
    <source>
        <dbReference type="ARBA" id="ARBA00004496"/>
    </source>
</evidence>
<dbReference type="GO" id="GO:0035870">
    <property type="term" value="F:dITP diphosphatase activity"/>
    <property type="evidence" value="ECO:0007669"/>
    <property type="project" value="UniProtKB-UniRule"/>
</dbReference>
<evidence type="ECO:0000313" key="16">
    <source>
        <dbReference type="Proteomes" id="UP000285301"/>
    </source>
</evidence>
<dbReference type="OrthoDB" id="6288734at2759"/>
<dbReference type="EC" id="3.6.1.66" evidence="13"/>
<comment type="function">
    <text evidence="9">Pyrophosphatase that hydrolyzes the non-canonical purine nucleotides inosine triphosphate (ITP), deoxyinosine triphosphate (dITP) as well as 2'-deoxy-N-6-hydroxylaminopurine triphosphate (dHAPTP) and xanthosine 5'-triphosphate (XTP) to their respective monophosphate derivatives. The enzyme does not distinguish between the deoxy- and ribose forms. Probably excludes non-canonical purines from RNA and DNA precursor pools, thus preventing their incorporation into RNA and DNA and avoiding chromosomal lesions.</text>
</comment>
<evidence type="ECO:0000256" key="14">
    <source>
        <dbReference type="RuleBase" id="RU003781"/>
    </source>
</evidence>
<dbReference type="CDD" id="cd00515">
    <property type="entry name" value="HAM1"/>
    <property type="match status" value="1"/>
</dbReference>
<evidence type="ECO:0000256" key="3">
    <source>
        <dbReference type="ARBA" id="ARBA00022490"/>
    </source>
</evidence>